<accession>A2EE94</accession>
<dbReference type="Proteomes" id="UP000001542">
    <property type="component" value="Unassembled WGS sequence"/>
</dbReference>
<feature type="domain" description="HTH myb-type" evidence="2">
    <location>
        <begin position="107"/>
        <end position="149"/>
    </location>
</feature>
<feature type="domain" description="HTH myb-type" evidence="2">
    <location>
        <begin position="42"/>
        <end position="98"/>
    </location>
</feature>
<evidence type="ECO:0000259" key="2">
    <source>
        <dbReference type="PROSITE" id="PS51294"/>
    </source>
</evidence>
<dbReference type="AlphaFoldDB" id="A2EE94"/>
<evidence type="ECO:0000313" key="3">
    <source>
        <dbReference type="EMBL" id="EAY08992.1"/>
    </source>
</evidence>
<reference evidence="3" key="1">
    <citation type="submission" date="2006-10" db="EMBL/GenBank/DDBJ databases">
        <authorList>
            <person name="Amadeo P."/>
            <person name="Zhao Q."/>
            <person name="Wortman J."/>
            <person name="Fraser-Liggett C."/>
            <person name="Carlton J."/>
        </authorList>
    </citation>
    <scope>NUCLEOTIDE SEQUENCE</scope>
    <source>
        <strain evidence="3">G3</strain>
    </source>
</reference>
<gene>
    <name evidence="3" type="ORF">TVAG_073550</name>
</gene>
<dbReference type="CDD" id="cd00167">
    <property type="entry name" value="SANT"/>
    <property type="match status" value="2"/>
</dbReference>
<dbReference type="PROSITE" id="PS50090">
    <property type="entry name" value="MYB_LIKE"/>
    <property type="match status" value="2"/>
</dbReference>
<dbReference type="GO" id="GO:0006355">
    <property type="term" value="P:regulation of DNA-templated transcription"/>
    <property type="evidence" value="ECO:0000318"/>
    <property type="project" value="GO_Central"/>
</dbReference>
<dbReference type="VEuPathDB" id="TrichDB:TVAG_073550"/>
<dbReference type="InterPro" id="IPR017930">
    <property type="entry name" value="Myb_dom"/>
</dbReference>
<dbReference type="InterPro" id="IPR050560">
    <property type="entry name" value="MYB_TF"/>
</dbReference>
<dbReference type="OrthoDB" id="2143914at2759"/>
<feature type="domain" description="Myb-like" evidence="1">
    <location>
        <begin position="42"/>
        <end position="94"/>
    </location>
</feature>
<feature type="domain" description="Myb-like" evidence="1">
    <location>
        <begin position="95"/>
        <end position="145"/>
    </location>
</feature>
<keyword evidence="3" id="KW-0238">DNA-binding</keyword>
<proteinExistence type="predicted"/>
<evidence type="ECO:0000313" key="4">
    <source>
        <dbReference type="Proteomes" id="UP000001542"/>
    </source>
</evidence>
<evidence type="ECO:0000259" key="1">
    <source>
        <dbReference type="PROSITE" id="PS50090"/>
    </source>
</evidence>
<dbReference type="GO" id="GO:0005634">
    <property type="term" value="C:nucleus"/>
    <property type="evidence" value="ECO:0000318"/>
    <property type="project" value="GO_Central"/>
</dbReference>
<dbReference type="eggNOG" id="KOG0048">
    <property type="taxonomic scope" value="Eukaryota"/>
</dbReference>
<dbReference type="Pfam" id="PF13921">
    <property type="entry name" value="Myb_DNA-bind_6"/>
    <property type="match status" value="1"/>
</dbReference>
<dbReference type="PROSITE" id="PS51294">
    <property type="entry name" value="HTH_MYB"/>
    <property type="match status" value="2"/>
</dbReference>
<dbReference type="InterPro" id="IPR009057">
    <property type="entry name" value="Homeodomain-like_sf"/>
</dbReference>
<dbReference type="GO" id="GO:0000981">
    <property type="term" value="F:DNA-binding transcription factor activity, RNA polymerase II-specific"/>
    <property type="evidence" value="ECO:0000318"/>
    <property type="project" value="GO_Central"/>
</dbReference>
<reference evidence="3" key="2">
    <citation type="journal article" date="2007" name="Science">
        <title>Draft genome sequence of the sexually transmitted pathogen Trichomonas vaginalis.</title>
        <authorList>
            <person name="Carlton J.M."/>
            <person name="Hirt R.P."/>
            <person name="Silva J.C."/>
            <person name="Delcher A.L."/>
            <person name="Schatz M."/>
            <person name="Zhao Q."/>
            <person name="Wortman J.R."/>
            <person name="Bidwell S.L."/>
            <person name="Alsmark U.C.M."/>
            <person name="Besteiro S."/>
            <person name="Sicheritz-Ponten T."/>
            <person name="Noel C.J."/>
            <person name="Dacks J.B."/>
            <person name="Foster P.G."/>
            <person name="Simillion C."/>
            <person name="Van de Peer Y."/>
            <person name="Miranda-Saavedra D."/>
            <person name="Barton G.J."/>
            <person name="Westrop G.D."/>
            <person name="Mueller S."/>
            <person name="Dessi D."/>
            <person name="Fiori P.L."/>
            <person name="Ren Q."/>
            <person name="Paulsen I."/>
            <person name="Zhang H."/>
            <person name="Bastida-Corcuera F.D."/>
            <person name="Simoes-Barbosa A."/>
            <person name="Brown M.T."/>
            <person name="Hayes R.D."/>
            <person name="Mukherjee M."/>
            <person name="Okumura C.Y."/>
            <person name="Schneider R."/>
            <person name="Smith A.J."/>
            <person name="Vanacova S."/>
            <person name="Villalvazo M."/>
            <person name="Haas B.J."/>
            <person name="Pertea M."/>
            <person name="Feldblyum T.V."/>
            <person name="Utterback T.R."/>
            <person name="Shu C.L."/>
            <person name="Osoegawa K."/>
            <person name="de Jong P.J."/>
            <person name="Hrdy I."/>
            <person name="Horvathova L."/>
            <person name="Zubacova Z."/>
            <person name="Dolezal P."/>
            <person name="Malik S.B."/>
            <person name="Logsdon J.M. Jr."/>
            <person name="Henze K."/>
            <person name="Gupta A."/>
            <person name="Wang C.C."/>
            <person name="Dunne R.L."/>
            <person name="Upcroft J.A."/>
            <person name="Upcroft P."/>
            <person name="White O."/>
            <person name="Salzberg S.L."/>
            <person name="Tang P."/>
            <person name="Chiu C.-H."/>
            <person name="Lee Y.-S."/>
            <person name="Embley T.M."/>
            <person name="Coombs G.H."/>
            <person name="Mottram J.C."/>
            <person name="Tachezy J."/>
            <person name="Fraser-Liggett C.M."/>
            <person name="Johnson P.J."/>
        </authorList>
    </citation>
    <scope>NUCLEOTIDE SEQUENCE [LARGE SCALE GENOMIC DNA]</scope>
    <source>
        <strain evidence="3">G3</strain>
    </source>
</reference>
<dbReference type="PANTHER" id="PTHR45614">
    <property type="entry name" value="MYB PROTEIN-RELATED"/>
    <property type="match status" value="1"/>
</dbReference>
<protein>
    <submittedName>
        <fullName evidence="3">Myb-like DNA-binding domain containing protein</fullName>
    </submittedName>
</protein>
<dbReference type="STRING" id="5722.A2EE94"/>
<dbReference type="GO" id="GO:0000978">
    <property type="term" value="F:RNA polymerase II cis-regulatory region sequence-specific DNA binding"/>
    <property type="evidence" value="ECO:0000318"/>
    <property type="project" value="GO_Central"/>
</dbReference>
<dbReference type="InParanoid" id="A2EE94"/>
<dbReference type="InterPro" id="IPR001005">
    <property type="entry name" value="SANT/Myb"/>
</dbReference>
<dbReference type="EMBL" id="DS113366">
    <property type="protein sequence ID" value="EAY08992.1"/>
    <property type="molecule type" value="Genomic_DNA"/>
</dbReference>
<sequence>MNTNNSSKIPSIYDLPLPVGSMNLFSQESDANFLSQLPKDLKDDKLKGVWAPHEDELLRTAVTEHSQPFQWEEISKFVPGRTPKQCRERWLFRLCPDVDKSPFQRWEDELIVIERARIGNHWTAIAAKLPGRTSCAIKNRWYTVLKNRVYPQASIHCTAHLSKKTSFMPQISQQYV</sequence>
<dbReference type="SMR" id="A2EE94"/>
<name>A2EE94_TRIV3</name>
<dbReference type="Gene3D" id="1.10.10.60">
    <property type="entry name" value="Homeodomain-like"/>
    <property type="match status" value="2"/>
</dbReference>
<keyword evidence="4" id="KW-1185">Reference proteome</keyword>
<dbReference type="SMART" id="SM00717">
    <property type="entry name" value="SANT"/>
    <property type="match status" value="2"/>
</dbReference>
<dbReference type="VEuPathDB" id="TrichDB:TVAGG3_0936510"/>
<dbReference type="SUPFAM" id="SSF46689">
    <property type="entry name" value="Homeodomain-like"/>
    <property type="match status" value="1"/>
</dbReference>
<dbReference type="PANTHER" id="PTHR45614:SF241">
    <property type="entry name" value="MYB-LIKE DNA-BINDING PROTEIN"/>
    <property type="match status" value="1"/>
</dbReference>
<organism evidence="3 4">
    <name type="scientific">Trichomonas vaginalis (strain ATCC PRA-98 / G3)</name>
    <dbReference type="NCBI Taxonomy" id="412133"/>
    <lineage>
        <taxon>Eukaryota</taxon>
        <taxon>Metamonada</taxon>
        <taxon>Parabasalia</taxon>
        <taxon>Trichomonadida</taxon>
        <taxon>Trichomonadidae</taxon>
        <taxon>Trichomonas</taxon>
    </lineage>
</organism>